<evidence type="ECO:0008006" key="4">
    <source>
        <dbReference type="Google" id="ProtNLM"/>
    </source>
</evidence>
<sequence length="214" mass="22457">MKLRLIVPVLAALSLAACNNAPPPATPPRTAIGQAVEAAIGEARKEMTTENLTLESGRGIPVGGGDQPAAEIDPQGEFLIEGKPVKIDDAQRALLLKYRKGMHGIAETGMAIGIQGADLAGQAVKEAIGGLLEGKPEQIGQKIEAGAKKLEADAKRICAQLPALLATQDKLAAALPEFKPYARLTQADVDDCLKENGATARAPDMRTRVREGIR</sequence>
<keyword evidence="3" id="KW-1185">Reference proteome</keyword>
<comment type="caution">
    <text evidence="2">The sequence shown here is derived from an EMBL/GenBank/DDBJ whole genome shotgun (WGS) entry which is preliminary data.</text>
</comment>
<feature type="chain" id="PRO_5018321984" description="DUF2884 family protein" evidence="1">
    <location>
        <begin position="22"/>
        <end position="214"/>
    </location>
</feature>
<dbReference type="AlphaFoldDB" id="A0A3M2I8W3"/>
<dbReference type="PROSITE" id="PS51257">
    <property type="entry name" value="PROKAR_LIPOPROTEIN"/>
    <property type="match status" value="1"/>
</dbReference>
<dbReference type="Proteomes" id="UP000275012">
    <property type="component" value="Unassembled WGS sequence"/>
</dbReference>
<proteinExistence type="predicted"/>
<dbReference type="RefSeq" id="WP_122100303.1">
    <property type="nucleotide sequence ID" value="NZ_RFLY01000001.1"/>
</dbReference>
<dbReference type="OrthoDB" id="6057407at2"/>
<evidence type="ECO:0000313" key="3">
    <source>
        <dbReference type="Proteomes" id="UP000275012"/>
    </source>
</evidence>
<feature type="signal peptide" evidence="1">
    <location>
        <begin position="1"/>
        <end position="21"/>
    </location>
</feature>
<organism evidence="2 3">
    <name type="scientific">Solilutibacter pythonis</name>
    <dbReference type="NCBI Taxonomy" id="2483112"/>
    <lineage>
        <taxon>Bacteria</taxon>
        <taxon>Pseudomonadati</taxon>
        <taxon>Pseudomonadota</taxon>
        <taxon>Gammaproteobacteria</taxon>
        <taxon>Lysobacterales</taxon>
        <taxon>Lysobacteraceae</taxon>
        <taxon>Solilutibacter</taxon>
    </lineage>
</organism>
<gene>
    <name evidence="2" type="ORF">EBB59_01100</name>
</gene>
<accession>A0A3M2I8W3</accession>
<dbReference type="EMBL" id="RFLY01000001">
    <property type="protein sequence ID" value="RMH94917.1"/>
    <property type="molecule type" value="Genomic_DNA"/>
</dbReference>
<protein>
    <recommendedName>
        <fullName evidence="4">DUF2884 family protein</fullName>
    </recommendedName>
</protein>
<evidence type="ECO:0000256" key="1">
    <source>
        <dbReference type="SAM" id="SignalP"/>
    </source>
</evidence>
<name>A0A3M2I8W3_9GAMM</name>
<evidence type="ECO:0000313" key="2">
    <source>
        <dbReference type="EMBL" id="RMH94917.1"/>
    </source>
</evidence>
<keyword evidence="1" id="KW-0732">Signal</keyword>
<reference evidence="2 3" key="1">
    <citation type="submission" date="2018-10" db="EMBL/GenBank/DDBJ databases">
        <title>Proposal of Lysobacter pythonis sp. nov. isolated from royal pythons (Python regius).</title>
        <authorList>
            <person name="Hans-Juergen B."/>
            <person name="Huptas C."/>
            <person name="Sandra B."/>
            <person name="Igor L."/>
            <person name="Joachim S."/>
            <person name="Siegfried S."/>
            <person name="Mareike W."/>
            <person name="Peter K."/>
        </authorList>
    </citation>
    <scope>NUCLEOTIDE SEQUENCE [LARGE SCALE GENOMIC DNA]</scope>
    <source>
        <strain evidence="2 3">4284/11</strain>
    </source>
</reference>